<dbReference type="CDD" id="cd13578">
    <property type="entry name" value="PBP2_Bug27"/>
    <property type="match status" value="1"/>
</dbReference>
<dbReference type="InterPro" id="IPR006311">
    <property type="entry name" value="TAT_signal"/>
</dbReference>
<dbReference type="PROSITE" id="PS51318">
    <property type="entry name" value="TAT"/>
    <property type="match status" value="1"/>
</dbReference>
<dbReference type="PANTHER" id="PTHR42928:SF5">
    <property type="entry name" value="BLR1237 PROTEIN"/>
    <property type="match status" value="1"/>
</dbReference>
<feature type="signal peptide" evidence="2">
    <location>
        <begin position="1"/>
        <end position="27"/>
    </location>
</feature>
<organism evidence="3 4">
    <name type="scientific">Achromobacter pestifer</name>
    <dbReference type="NCBI Taxonomy" id="1353889"/>
    <lineage>
        <taxon>Bacteria</taxon>
        <taxon>Pseudomonadati</taxon>
        <taxon>Pseudomonadota</taxon>
        <taxon>Betaproteobacteria</taxon>
        <taxon>Burkholderiales</taxon>
        <taxon>Alcaligenaceae</taxon>
        <taxon>Achromobacter</taxon>
    </lineage>
</organism>
<comment type="similarity">
    <text evidence="1">Belongs to the UPF0065 (bug) family.</text>
</comment>
<dbReference type="Pfam" id="PF03401">
    <property type="entry name" value="TctC"/>
    <property type="match status" value="1"/>
</dbReference>
<sequence>MNMSRRAALQSTFAFAASALLPKTAGAQDSWVPSKPIRTIVPYSVGTPPDVVTRIVAAKMTTNLGQSVYVENRPGATGTVGLGELLRQPPDGYTIMTMLQPISVAPALYPGLTVDLARDLNAVGQFTSYCNVLTVHPSIPARTVAELVALLKAKPSDFNFGSGGSGTPAHLSGELFKQQAGVSATHVPYNQFPQAVGDLLQGRLQFMFVTSSVIVPHVQTGRVRALAVTGVKRISALPDVPTMIESGYPEFDVSGWDGFVVRSGTPARVITRLNLELARAVQSPDVSDRFVALGVDPVAGDPKQFSDLIAAESRRWGNLVRSTGIKVE</sequence>
<dbReference type="PIRSF" id="PIRSF017082">
    <property type="entry name" value="YflP"/>
    <property type="match status" value="1"/>
</dbReference>
<evidence type="ECO:0000313" key="3">
    <source>
        <dbReference type="EMBL" id="QKH36191.1"/>
    </source>
</evidence>
<dbReference type="RefSeq" id="WP_173145102.1">
    <property type="nucleotide sequence ID" value="NZ_CP053985.1"/>
</dbReference>
<dbReference type="EMBL" id="CP053985">
    <property type="protein sequence ID" value="QKH36191.1"/>
    <property type="molecule type" value="Genomic_DNA"/>
</dbReference>
<dbReference type="AlphaFoldDB" id="A0A7D4E677"/>
<dbReference type="InterPro" id="IPR042100">
    <property type="entry name" value="Bug_dom1"/>
</dbReference>
<dbReference type="InterPro" id="IPR005064">
    <property type="entry name" value="BUG"/>
</dbReference>
<evidence type="ECO:0000256" key="2">
    <source>
        <dbReference type="SAM" id="SignalP"/>
    </source>
</evidence>
<dbReference type="PANTHER" id="PTHR42928">
    <property type="entry name" value="TRICARBOXYLATE-BINDING PROTEIN"/>
    <property type="match status" value="1"/>
</dbReference>
<dbReference type="Proteomes" id="UP000500970">
    <property type="component" value="Chromosome"/>
</dbReference>
<keyword evidence="4" id="KW-1185">Reference proteome</keyword>
<accession>A0A7D4E677</accession>
<dbReference type="Gene3D" id="3.40.190.10">
    <property type="entry name" value="Periplasmic binding protein-like II"/>
    <property type="match status" value="1"/>
</dbReference>
<evidence type="ECO:0000313" key="4">
    <source>
        <dbReference type="Proteomes" id="UP000500970"/>
    </source>
</evidence>
<dbReference type="SUPFAM" id="SSF53850">
    <property type="entry name" value="Periplasmic binding protein-like II"/>
    <property type="match status" value="1"/>
</dbReference>
<feature type="chain" id="PRO_5028852043" evidence="2">
    <location>
        <begin position="28"/>
        <end position="328"/>
    </location>
</feature>
<proteinExistence type="inferred from homology"/>
<reference evidence="3 4" key="1">
    <citation type="submission" date="2020-05" db="EMBL/GenBank/DDBJ databases">
        <title>FDA dAtabase for Regulatory Grade micrObial Sequences (FDA-ARGOS): Supporting development and validation of Infectious Disease Dx tests.</title>
        <authorList>
            <person name="Sproer C."/>
            <person name="Gronow S."/>
            <person name="Severitt S."/>
            <person name="Schroder I."/>
            <person name="Tallon L."/>
            <person name="Sadzewicz L."/>
            <person name="Zhao X."/>
            <person name="Vavikolanu K."/>
            <person name="Mehta A."/>
            <person name="Aluvathingal J."/>
            <person name="Nadendla S."/>
            <person name="Myers T."/>
            <person name="Yan Y."/>
            <person name="Sichtig H."/>
        </authorList>
    </citation>
    <scope>NUCLEOTIDE SEQUENCE [LARGE SCALE GENOMIC DNA]</scope>
    <source>
        <strain evidence="3 4">FDAARGOS_790</strain>
    </source>
</reference>
<dbReference type="KEGG" id="apes:FOC84_15035"/>
<protein>
    <submittedName>
        <fullName evidence="3">Tripartite tricarboxylate transporter substrate binding protein</fullName>
    </submittedName>
</protein>
<name>A0A7D4E677_9BURK</name>
<dbReference type="Gene3D" id="3.40.190.150">
    <property type="entry name" value="Bordetella uptake gene, domain 1"/>
    <property type="match status" value="1"/>
</dbReference>
<evidence type="ECO:0000256" key="1">
    <source>
        <dbReference type="ARBA" id="ARBA00006987"/>
    </source>
</evidence>
<keyword evidence="2" id="KW-0732">Signal</keyword>
<gene>
    <name evidence="3" type="ORF">FOC84_15035</name>
</gene>